<dbReference type="KEGG" id="pfer:IRI77_27415"/>
<sequence length="237" mass="26244">MPSFRPTREHLAVVTTKYWGVKGVKLTVGFLDGAPTDLRKRILLHMNAWSSTANVKFVETKTDPQVRIARVGGEEGGYWSYVGTDITHIPKGQQTMNLEAFSMTTPESEFHRVVRHETGHTLGFPHEHMRAALVARIDPEKAIAYFMRTQGWSEDEVRAQVLTPLEEGTLMGTVADPNSIMCYQIPGEVTKDGKPIIGGKDIDPLDFSFAGSIYPKKTAKPAPKPAPKTKQAKAGKR</sequence>
<reference evidence="3 4" key="1">
    <citation type="submission" date="2020-10" db="EMBL/GenBank/DDBJ databases">
        <title>Complete genome sequence of Paludibaculum fermentans P105T, a facultatively anaerobic acidobacterium capable of dissimilatory Fe(III) reduction.</title>
        <authorList>
            <person name="Dedysh S.N."/>
            <person name="Beletsky A.V."/>
            <person name="Kulichevskaya I.S."/>
            <person name="Mardanov A.V."/>
            <person name="Ravin N.V."/>
        </authorList>
    </citation>
    <scope>NUCLEOTIDE SEQUENCE [LARGE SCALE GENOMIC DNA]</scope>
    <source>
        <strain evidence="3 4">P105</strain>
    </source>
</reference>
<evidence type="ECO:0000313" key="3">
    <source>
        <dbReference type="EMBL" id="QOY92158.1"/>
    </source>
</evidence>
<evidence type="ECO:0000259" key="2">
    <source>
        <dbReference type="SMART" id="SM00235"/>
    </source>
</evidence>
<feature type="domain" description="Peptidase metallopeptidase" evidence="2">
    <location>
        <begin position="15"/>
        <end position="165"/>
    </location>
</feature>
<dbReference type="InterPro" id="IPR001506">
    <property type="entry name" value="Peptidase_M12A"/>
</dbReference>
<proteinExistence type="predicted"/>
<dbReference type="AlphaFoldDB" id="A0A7S7NYJ5"/>
<dbReference type="GO" id="GO:0006508">
    <property type="term" value="P:proteolysis"/>
    <property type="evidence" value="ECO:0007669"/>
    <property type="project" value="InterPro"/>
</dbReference>
<accession>A0A7S7NYJ5</accession>
<organism evidence="3 4">
    <name type="scientific">Paludibaculum fermentans</name>
    <dbReference type="NCBI Taxonomy" id="1473598"/>
    <lineage>
        <taxon>Bacteria</taxon>
        <taxon>Pseudomonadati</taxon>
        <taxon>Acidobacteriota</taxon>
        <taxon>Terriglobia</taxon>
        <taxon>Bryobacterales</taxon>
        <taxon>Bryobacteraceae</taxon>
        <taxon>Paludibaculum</taxon>
    </lineage>
</organism>
<dbReference type="InterPro" id="IPR024079">
    <property type="entry name" value="MetalloPept_cat_dom_sf"/>
</dbReference>
<dbReference type="InterPro" id="IPR006026">
    <property type="entry name" value="Peptidase_Metallo"/>
</dbReference>
<dbReference type="SMART" id="SM00235">
    <property type="entry name" value="ZnMc"/>
    <property type="match status" value="1"/>
</dbReference>
<feature type="region of interest" description="Disordered" evidence="1">
    <location>
        <begin position="214"/>
        <end position="237"/>
    </location>
</feature>
<dbReference type="Pfam" id="PF01400">
    <property type="entry name" value="Astacin"/>
    <property type="match status" value="1"/>
</dbReference>
<dbReference type="SUPFAM" id="SSF55486">
    <property type="entry name" value="Metalloproteases ('zincins'), catalytic domain"/>
    <property type="match status" value="1"/>
</dbReference>
<gene>
    <name evidence="3" type="ORF">IRI77_27415</name>
</gene>
<dbReference type="EMBL" id="CP063849">
    <property type="protein sequence ID" value="QOY92158.1"/>
    <property type="molecule type" value="Genomic_DNA"/>
</dbReference>
<dbReference type="GO" id="GO:0004222">
    <property type="term" value="F:metalloendopeptidase activity"/>
    <property type="evidence" value="ECO:0007669"/>
    <property type="project" value="InterPro"/>
</dbReference>
<keyword evidence="4" id="KW-1185">Reference proteome</keyword>
<protein>
    <recommendedName>
        <fullName evidence="2">Peptidase metallopeptidase domain-containing protein</fullName>
    </recommendedName>
</protein>
<dbReference type="GO" id="GO:0008270">
    <property type="term" value="F:zinc ion binding"/>
    <property type="evidence" value="ECO:0007669"/>
    <property type="project" value="InterPro"/>
</dbReference>
<evidence type="ECO:0000256" key="1">
    <source>
        <dbReference type="SAM" id="MobiDB-lite"/>
    </source>
</evidence>
<name>A0A7S7NYJ5_PALFE</name>
<dbReference type="Gene3D" id="3.40.390.10">
    <property type="entry name" value="Collagenase (Catalytic Domain)"/>
    <property type="match status" value="1"/>
</dbReference>
<dbReference type="Proteomes" id="UP000593892">
    <property type="component" value="Chromosome"/>
</dbReference>
<evidence type="ECO:0000313" key="4">
    <source>
        <dbReference type="Proteomes" id="UP000593892"/>
    </source>
</evidence>